<evidence type="ECO:0000313" key="5">
    <source>
        <dbReference type="Proteomes" id="UP000274429"/>
    </source>
</evidence>
<dbReference type="SUPFAM" id="SSF48452">
    <property type="entry name" value="TPR-like"/>
    <property type="match status" value="1"/>
</dbReference>
<dbReference type="PROSITE" id="PS50005">
    <property type="entry name" value="TPR"/>
    <property type="match status" value="1"/>
</dbReference>
<evidence type="ECO:0000256" key="1">
    <source>
        <dbReference type="ARBA" id="ARBA00022803"/>
    </source>
</evidence>
<feature type="compositionally biased region" description="Basic and acidic residues" evidence="3">
    <location>
        <begin position="38"/>
        <end position="53"/>
    </location>
</feature>
<evidence type="ECO:0000313" key="6">
    <source>
        <dbReference type="WBParaSite" id="TTAC_0000433401-mRNA-1"/>
    </source>
</evidence>
<accession>A0A0R3WU94</accession>
<gene>
    <name evidence="4" type="ORF">TTAC_LOCUS4319</name>
</gene>
<dbReference type="OrthoDB" id="10038545at2759"/>
<dbReference type="InterPro" id="IPR011990">
    <property type="entry name" value="TPR-like_helical_dom_sf"/>
</dbReference>
<feature type="repeat" description="TPR" evidence="2">
    <location>
        <begin position="126"/>
        <end position="159"/>
    </location>
</feature>
<keyword evidence="1 2" id="KW-0802">TPR repeat</keyword>
<dbReference type="EMBL" id="UYWX01004144">
    <property type="protein sequence ID" value="VDM24675.1"/>
    <property type="molecule type" value="Genomic_DNA"/>
</dbReference>
<dbReference type="Gene3D" id="1.25.40.10">
    <property type="entry name" value="Tetratricopeptide repeat domain"/>
    <property type="match status" value="1"/>
</dbReference>
<feature type="region of interest" description="Disordered" evidence="3">
    <location>
        <begin position="102"/>
        <end position="123"/>
    </location>
</feature>
<sequence length="199" mass="23427">MDERRFLEMRKQIDENNEDVRDFLDNMDQWRLDMERKNAQLRSETKKQDDLPHIRNVLHKKKKKRSNPTTVSTELKATNSCRIKSDDYKSWDSFDVDKALDAIDEREEKGASGESETDEEWEDERRIKLADMEKEQGNESKYEEAIEHYTSAIRLSPENPLFYSNRALALCKLERFASAEADCSTALKIDPNLVKALYR</sequence>
<dbReference type="PANTHER" id="PTHR46423">
    <property type="entry name" value="RNA POLYMERASE II-ASSOCIATED PROTEIN 3"/>
    <property type="match status" value="1"/>
</dbReference>
<dbReference type="InterPro" id="IPR019734">
    <property type="entry name" value="TPR_rpt"/>
</dbReference>
<dbReference type="InterPro" id="IPR051966">
    <property type="entry name" value="RPAP3"/>
</dbReference>
<dbReference type="PANTHER" id="PTHR46423:SF1">
    <property type="entry name" value="RNA POLYMERASE II-ASSOCIATED PROTEIN 3"/>
    <property type="match status" value="1"/>
</dbReference>
<name>A0A0R3WU94_HYDTA</name>
<reference evidence="4 5" key="2">
    <citation type="submission" date="2018-11" db="EMBL/GenBank/DDBJ databases">
        <authorList>
            <consortium name="Pathogen Informatics"/>
        </authorList>
    </citation>
    <scope>NUCLEOTIDE SEQUENCE [LARGE SCALE GENOMIC DNA]</scope>
</reference>
<reference evidence="6" key="1">
    <citation type="submission" date="2017-02" db="UniProtKB">
        <authorList>
            <consortium name="WormBaseParasite"/>
        </authorList>
    </citation>
    <scope>IDENTIFICATION</scope>
</reference>
<dbReference type="AlphaFoldDB" id="A0A0R3WU94"/>
<keyword evidence="5" id="KW-1185">Reference proteome</keyword>
<protein>
    <submittedName>
        <fullName evidence="6">TPR_REGION domain-containing protein</fullName>
    </submittedName>
</protein>
<dbReference type="GO" id="GO:0101031">
    <property type="term" value="C:protein folding chaperone complex"/>
    <property type="evidence" value="ECO:0007669"/>
    <property type="project" value="TreeGrafter"/>
</dbReference>
<feature type="region of interest" description="Disordered" evidence="3">
    <location>
        <begin position="38"/>
        <end position="73"/>
    </location>
</feature>
<evidence type="ECO:0000256" key="2">
    <source>
        <dbReference type="PROSITE-ProRule" id="PRU00339"/>
    </source>
</evidence>
<feature type="compositionally biased region" description="Basic residues" evidence="3">
    <location>
        <begin position="56"/>
        <end position="66"/>
    </location>
</feature>
<proteinExistence type="predicted"/>
<evidence type="ECO:0000256" key="3">
    <source>
        <dbReference type="SAM" id="MobiDB-lite"/>
    </source>
</evidence>
<feature type="compositionally biased region" description="Basic and acidic residues" evidence="3">
    <location>
        <begin position="102"/>
        <end position="111"/>
    </location>
</feature>
<organism evidence="6">
    <name type="scientific">Hydatigena taeniaeformis</name>
    <name type="common">Feline tapeworm</name>
    <name type="synonym">Taenia taeniaeformis</name>
    <dbReference type="NCBI Taxonomy" id="6205"/>
    <lineage>
        <taxon>Eukaryota</taxon>
        <taxon>Metazoa</taxon>
        <taxon>Spiralia</taxon>
        <taxon>Lophotrochozoa</taxon>
        <taxon>Platyhelminthes</taxon>
        <taxon>Cestoda</taxon>
        <taxon>Eucestoda</taxon>
        <taxon>Cyclophyllidea</taxon>
        <taxon>Taeniidae</taxon>
        <taxon>Hydatigera</taxon>
    </lineage>
</organism>
<dbReference type="Pfam" id="PF13414">
    <property type="entry name" value="TPR_11"/>
    <property type="match status" value="1"/>
</dbReference>
<dbReference type="Proteomes" id="UP000274429">
    <property type="component" value="Unassembled WGS sequence"/>
</dbReference>
<dbReference type="SMART" id="SM00028">
    <property type="entry name" value="TPR"/>
    <property type="match status" value="2"/>
</dbReference>
<evidence type="ECO:0000313" key="4">
    <source>
        <dbReference type="EMBL" id="VDM24675.1"/>
    </source>
</evidence>
<dbReference type="STRING" id="6205.A0A0R3WU94"/>
<dbReference type="WBParaSite" id="TTAC_0000433401-mRNA-1">
    <property type="protein sequence ID" value="TTAC_0000433401-mRNA-1"/>
    <property type="gene ID" value="TTAC_0000433401"/>
</dbReference>